<gene>
    <name evidence="6" type="ORF">ABRP34_07620</name>
</gene>
<evidence type="ECO:0000256" key="4">
    <source>
        <dbReference type="HAMAP-Rule" id="MF_01297"/>
    </source>
</evidence>
<comment type="domain">
    <text evidence="4">Forms a 10-stranded antiparallel beta-barrel structure able to accommodate a hydrophobic ligand in its interior. In fact, this fold hosts the heme group, which is located in a wide surface cleft.</text>
</comment>
<dbReference type="Gene3D" id="2.40.128.20">
    <property type="match status" value="1"/>
</dbReference>
<dbReference type="CDD" id="cd07828">
    <property type="entry name" value="lipocalin_heme-bd-THAP4-like"/>
    <property type="match status" value="1"/>
</dbReference>
<feature type="binding site" description="axial binding residue" evidence="4">
    <location>
        <position position="209"/>
    </location>
    <ligand>
        <name>heme b</name>
        <dbReference type="ChEBI" id="CHEBI:60344"/>
    </ligand>
    <ligandPart>
        <name>Fe</name>
        <dbReference type="ChEBI" id="CHEBI:18248"/>
    </ligandPart>
</feature>
<dbReference type="PANTHER" id="PTHR15854">
    <property type="entry name" value="THAP4 PROTEIN"/>
    <property type="match status" value="1"/>
</dbReference>
<evidence type="ECO:0000256" key="3">
    <source>
        <dbReference type="ARBA" id="ARBA00023235"/>
    </source>
</evidence>
<dbReference type="HAMAP" id="MF_01297">
    <property type="entry name" value="nitrobindin"/>
    <property type="match status" value="1"/>
</dbReference>
<evidence type="ECO:0000256" key="1">
    <source>
        <dbReference type="ARBA" id="ARBA00022617"/>
    </source>
</evidence>
<evidence type="ECO:0000256" key="2">
    <source>
        <dbReference type="ARBA" id="ARBA00023004"/>
    </source>
</evidence>
<keyword evidence="3 4" id="KW-0413">Isomerase</keyword>
<dbReference type="EC" id="5.99.-.-" evidence="4"/>
<dbReference type="RefSeq" id="WP_003803876.1">
    <property type="nucleotide sequence ID" value="NZ_CP159279.1"/>
</dbReference>
<feature type="short sequence motif" description="GXWXGXG" evidence="4">
    <location>
        <begin position="21"/>
        <end position="27"/>
    </location>
</feature>
<dbReference type="InterPro" id="IPR045165">
    <property type="entry name" value="Nitrobindin"/>
</dbReference>
<feature type="binding site" evidence="4">
    <location>
        <position position="158"/>
    </location>
    <ligand>
        <name>heme b</name>
        <dbReference type="ChEBI" id="CHEBI:60344"/>
    </ligand>
</feature>
<dbReference type="SUPFAM" id="SSF50814">
    <property type="entry name" value="Lipocalins"/>
    <property type="match status" value="1"/>
</dbReference>
<name>A0AAU8EVM4_9MICC</name>
<evidence type="ECO:0000313" key="6">
    <source>
        <dbReference type="EMBL" id="XCH12834.1"/>
    </source>
</evidence>
<dbReference type="InterPro" id="IPR014878">
    <property type="entry name" value="THAP4-like_heme-bd"/>
</dbReference>
<comment type="similarity">
    <text evidence="4">Belongs to the nitrobindin family.</text>
</comment>
<evidence type="ECO:0000259" key="5">
    <source>
        <dbReference type="Pfam" id="PF08768"/>
    </source>
</evidence>
<comment type="caution">
    <text evidence="4">Lacks conserved residue(s) required for the propagation of feature annotation.</text>
</comment>
<dbReference type="GO" id="GO:0046872">
    <property type="term" value="F:metal ion binding"/>
    <property type="evidence" value="ECO:0007669"/>
    <property type="project" value="UniProtKB-KW"/>
</dbReference>
<dbReference type="SMR" id="A0AAU8EVM4"/>
<comment type="catalytic activity">
    <reaction evidence="4">
        <text>peroxynitrite = nitrate</text>
        <dbReference type="Rhea" id="RHEA:63116"/>
        <dbReference type="ChEBI" id="CHEBI:17632"/>
        <dbReference type="ChEBI" id="CHEBI:25941"/>
    </reaction>
</comment>
<feature type="domain" description="THAP4-like heme-binding" evidence="5">
    <location>
        <begin position="12"/>
        <end position="183"/>
    </location>
</feature>
<dbReference type="GO" id="GO:0062213">
    <property type="term" value="F:peroxynitrite isomerase activity"/>
    <property type="evidence" value="ECO:0007669"/>
    <property type="project" value="UniProtKB-UniRule"/>
</dbReference>
<keyword evidence="2 4" id="KW-0408">Iron</keyword>
<dbReference type="GO" id="GO:0020037">
    <property type="term" value="F:heme binding"/>
    <property type="evidence" value="ECO:0007669"/>
    <property type="project" value="UniProtKB-UniRule"/>
</dbReference>
<sequence length="218" mass="23519">MPIEIPTDLTPELVPLSWLIGEWEGRGRLGAGDEGSEHFLQHVSFTHNGLPYLQYRAESWLTDEDGTKLRPLTVETGFWALERKQLEADSGPGLVPGDIVPVLKSADEVEALRNKDGGFDISVSISHPGGISELYYGQIKGPQIQLSTDMVMRGSHSKDYSAATRIFGLVDGNLLWRWDVATGRPSASGAAAQPAAEPVVEAGNGLEAHASAFLKKVS</sequence>
<dbReference type="InterPro" id="IPR022939">
    <property type="entry name" value="Nb(III)_bact/plant"/>
</dbReference>
<organism evidence="6">
    <name type="scientific">Arthrobacter sp. K5</name>
    <dbReference type="NCBI Taxonomy" id="2839623"/>
    <lineage>
        <taxon>Bacteria</taxon>
        <taxon>Bacillati</taxon>
        <taxon>Actinomycetota</taxon>
        <taxon>Actinomycetes</taxon>
        <taxon>Micrococcales</taxon>
        <taxon>Micrococcaceae</taxon>
        <taxon>Arthrobacter</taxon>
    </lineage>
</organism>
<dbReference type="Pfam" id="PF08768">
    <property type="entry name" value="THAP4_heme-bd"/>
    <property type="match status" value="1"/>
</dbReference>
<protein>
    <recommendedName>
        <fullName evidence="4">Peroxynitrite isomerase</fullName>
        <ecNumber evidence="4">5.99.-.-</ecNumber>
    </recommendedName>
    <alternativeName>
        <fullName evidence="4">Ferric nitrobindin</fullName>
        <shortName evidence="4">Nb(III)</shortName>
    </alternativeName>
</protein>
<keyword evidence="1 4" id="KW-0349">Heme</keyword>
<dbReference type="AlphaFoldDB" id="A0AAU8EVM4"/>
<dbReference type="EMBL" id="CP159279">
    <property type="protein sequence ID" value="XCH12834.1"/>
    <property type="molecule type" value="Genomic_DNA"/>
</dbReference>
<reference evidence="6" key="1">
    <citation type="submission" date="2024-06" db="EMBL/GenBank/DDBJ databases">
        <title>Biodegradation of dimethachlon by Arthrobacter sp. K5: mechanistic insights and ecological implications.</title>
        <authorList>
            <person name="Hu S."/>
            <person name="Lu P."/>
        </authorList>
    </citation>
    <scope>NUCLEOTIDE SEQUENCE</scope>
    <source>
        <strain evidence="6">K5</strain>
    </source>
</reference>
<comment type="function">
    <text evidence="4">Heme-binding protein able to scavenge peroxynitrite and to protect free L-tyrosine against peroxynitrite-mediated nitration, by acting as a peroxynitrite isomerase that converts peroxynitrite to nitrate. Therefore, this protein likely plays a role in peroxynitrite sensing and in the detoxification of reactive nitrogen and oxygen species (RNS and ROS, respectively). Is able to bind nitric oxide (NO) in vitro, but may act as a sensor of peroxynitrite levels in vivo.</text>
</comment>
<accession>A0AAU8EVM4</accession>
<comment type="cofactor">
    <cofactor evidence="4">
        <name>heme b</name>
        <dbReference type="ChEBI" id="CHEBI:60344"/>
    </cofactor>
    <text evidence="4">Binds 1 heme b group per subunit, that coordinates a highly solvent-exposed Fe(III) atom.</text>
</comment>
<proteinExistence type="inferred from homology"/>
<comment type="pathway">
    <text evidence="4">Nitrogen metabolism.</text>
</comment>
<dbReference type="PANTHER" id="PTHR15854:SF4">
    <property type="entry name" value="PEROXYNITRITE ISOMERASE THAP4"/>
    <property type="match status" value="1"/>
</dbReference>
<keyword evidence="4" id="KW-0479">Metal-binding</keyword>
<dbReference type="InterPro" id="IPR012674">
    <property type="entry name" value="Calycin"/>
</dbReference>